<dbReference type="Proteomes" id="UP000821837">
    <property type="component" value="Unassembled WGS sequence"/>
</dbReference>
<dbReference type="AlphaFoldDB" id="A0A9D4PHZ3"/>
<evidence type="ECO:0000256" key="1">
    <source>
        <dbReference type="SAM" id="Coils"/>
    </source>
</evidence>
<feature type="compositionally biased region" description="Polar residues" evidence="2">
    <location>
        <begin position="177"/>
        <end position="193"/>
    </location>
</feature>
<keyword evidence="4" id="KW-1185">Reference proteome</keyword>
<comment type="caution">
    <text evidence="3">The sequence shown here is derived from an EMBL/GenBank/DDBJ whole genome shotgun (WGS) entry which is preliminary data.</text>
</comment>
<protein>
    <submittedName>
        <fullName evidence="3">Uncharacterized protein</fullName>
    </submittedName>
</protein>
<dbReference type="PANTHER" id="PTHR37558:SF1">
    <property type="entry name" value="HTH CENPB-TYPE DOMAIN-CONTAINING PROTEIN"/>
    <property type="match status" value="1"/>
</dbReference>
<evidence type="ECO:0000256" key="2">
    <source>
        <dbReference type="SAM" id="MobiDB-lite"/>
    </source>
</evidence>
<dbReference type="EMBL" id="JABSTV010001253">
    <property type="protein sequence ID" value="KAH7942838.1"/>
    <property type="molecule type" value="Genomic_DNA"/>
</dbReference>
<feature type="coiled-coil region" evidence="1">
    <location>
        <begin position="235"/>
        <end position="300"/>
    </location>
</feature>
<name>A0A9D4PHZ3_RHISA</name>
<gene>
    <name evidence="3" type="ORF">HPB52_001909</name>
</gene>
<reference evidence="3" key="2">
    <citation type="submission" date="2021-09" db="EMBL/GenBank/DDBJ databases">
        <authorList>
            <person name="Jia N."/>
            <person name="Wang J."/>
            <person name="Shi W."/>
            <person name="Du L."/>
            <person name="Sun Y."/>
            <person name="Zhan W."/>
            <person name="Jiang J."/>
            <person name="Wang Q."/>
            <person name="Zhang B."/>
            <person name="Ji P."/>
            <person name="Sakyi L.B."/>
            <person name="Cui X."/>
            <person name="Yuan T."/>
            <person name="Jiang B."/>
            <person name="Yang W."/>
            <person name="Lam T.T.-Y."/>
            <person name="Chang Q."/>
            <person name="Ding S."/>
            <person name="Wang X."/>
            <person name="Zhu J."/>
            <person name="Ruan X."/>
            <person name="Zhao L."/>
            <person name="Wei J."/>
            <person name="Que T."/>
            <person name="Du C."/>
            <person name="Cheng J."/>
            <person name="Dai P."/>
            <person name="Han X."/>
            <person name="Huang E."/>
            <person name="Gao Y."/>
            <person name="Liu J."/>
            <person name="Shao H."/>
            <person name="Ye R."/>
            <person name="Li L."/>
            <person name="Wei W."/>
            <person name="Wang X."/>
            <person name="Wang C."/>
            <person name="Huo Q."/>
            <person name="Li W."/>
            <person name="Guo W."/>
            <person name="Chen H."/>
            <person name="Chen S."/>
            <person name="Zhou L."/>
            <person name="Zhou L."/>
            <person name="Ni X."/>
            <person name="Tian J."/>
            <person name="Zhou Y."/>
            <person name="Sheng Y."/>
            <person name="Liu T."/>
            <person name="Pan Y."/>
            <person name="Xia L."/>
            <person name="Li J."/>
            <person name="Zhao F."/>
            <person name="Cao W."/>
        </authorList>
    </citation>
    <scope>NUCLEOTIDE SEQUENCE</scope>
    <source>
        <strain evidence="3">Rsan-2018</strain>
        <tissue evidence="3">Larvae</tissue>
    </source>
</reference>
<sequence>MAASKASTGRLYFSIAYDLALLREVNAHNPFQDPSRWEGIVKNMNFVLGKVFSARALRERLDLLLAQFIANDRASLRKSGTEEEYEEKERLLQEICSLAKDFGYKVKSRKAQSSVGQRVSAAVTRDTAAATLVPASQVAFEPLSADASCDDASQSAADLLERILQGTDIAATPGPSDETTTIANNPRQEASTNADDRPDTEGAAQVVPRRRRAQAATASADYEFIEKRWKHERALKEKEHALEMERLAVEKLRIERKKQRSEKRHELKRERTERELQLREREMEIRERQLQAQLDEASQREQLSRFHKATQDVILKIVETICEKLAK</sequence>
<proteinExistence type="predicted"/>
<organism evidence="3 4">
    <name type="scientific">Rhipicephalus sanguineus</name>
    <name type="common">Brown dog tick</name>
    <name type="synonym">Ixodes sanguineus</name>
    <dbReference type="NCBI Taxonomy" id="34632"/>
    <lineage>
        <taxon>Eukaryota</taxon>
        <taxon>Metazoa</taxon>
        <taxon>Ecdysozoa</taxon>
        <taxon>Arthropoda</taxon>
        <taxon>Chelicerata</taxon>
        <taxon>Arachnida</taxon>
        <taxon>Acari</taxon>
        <taxon>Parasitiformes</taxon>
        <taxon>Ixodida</taxon>
        <taxon>Ixodoidea</taxon>
        <taxon>Ixodidae</taxon>
        <taxon>Rhipicephalinae</taxon>
        <taxon>Rhipicephalus</taxon>
        <taxon>Rhipicephalus</taxon>
    </lineage>
</organism>
<reference evidence="3" key="1">
    <citation type="journal article" date="2020" name="Cell">
        <title>Large-Scale Comparative Analyses of Tick Genomes Elucidate Their Genetic Diversity and Vector Capacities.</title>
        <authorList>
            <consortium name="Tick Genome and Microbiome Consortium (TIGMIC)"/>
            <person name="Jia N."/>
            <person name="Wang J."/>
            <person name="Shi W."/>
            <person name="Du L."/>
            <person name="Sun Y."/>
            <person name="Zhan W."/>
            <person name="Jiang J.F."/>
            <person name="Wang Q."/>
            <person name="Zhang B."/>
            <person name="Ji P."/>
            <person name="Bell-Sakyi L."/>
            <person name="Cui X.M."/>
            <person name="Yuan T.T."/>
            <person name="Jiang B.G."/>
            <person name="Yang W.F."/>
            <person name="Lam T.T."/>
            <person name="Chang Q.C."/>
            <person name="Ding S.J."/>
            <person name="Wang X.J."/>
            <person name="Zhu J.G."/>
            <person name="Ruan X.D."/>
            <person name="Zhao L."/>
            <person name="Wei J.T."/>
            <person name="Ye R.Z."/>
            <person name="Que T.C."/>
            <person name="Du C.H."/>
            <person name="Zhou Y.H."/>
            <person name="Cheng J.X."/>
            <person name="Dai P.F."/>
            <person name="Guo W.B."/>
            <person name="Han X.H."/>
            <person name="Huang E.J."/>
            <person name="Li L.F."/>
            <person name="Wei W."/>
            <person name="Gao Y.C."/>
            <person name="Liu J.Z."/>
            <person name="Shao H.Z."/>
            <person name="Wang X."/>
            <person name="Wang C.C."/>
            <person name="Yang T.C."/>
            <person name="Huo Q.B."/>
            <person name="Li W."/>
            <person name="Chen H.Y."/>
            <person name="Chen S.E."/>
            <person name="Zhou L.G."/>
            <person name="Ni X.B."/>
            <person name="Tian J.H."/>
            <person name="Sheng Y."/>
            <person name="Liu T."/>
            <person name="Pan Y.S."/>
            <person name="Xia L.Y."/>
            <person name="Li J."/>
            <person name="Zhao F."/>
            <person name="Cao W.C."/>
        </authorList>
    </citation>
    <scope>NUCLEOTIDE SEQUENCE</scope>
    <source>
        <strain evidence="3">Rsan-2018</strain>
    </source>
</reference>
<keyword evidence="1" id="KW-0175">Coiled coil</keyword>
<evidence type="ECO:0000313" key="3">
    <source>
        <dbReference type="EMBL" id="KAH7942838.1"/>
    </source>
</evidence>
<evidence type="ECO:0000313" key="4">
    <source>
        <dbReference type="Proteomes" id="UP000821837"/>
    </source>
</evidence>
<dbReference type="PANTHER" id="PTHR37558">
    <property type="entry name" value="HTH CENPB-TYPE DOMAIN-CONTAINING PROTEIN"/>
    <property type="match status" value="1"/>
</dbReference>
<dbReference type="VEuPathDB" id="VectorBase:RSAN_052615"/>
<feature type="region of interest" description="Disordered" evidence="2">
    <location>
        <begin position="169"/>
        <end position="212"/>
    </location>
</feature>
<accession>A0A9D4PHZ3</accession>